<organism evidence="13 14">
    <name type="scientific">Rhododendron williamsianum</name>
    <dbReference type="NCBI Taxonomy" id="262921"/>
    <lineage>
        <taxon>Eukaryota</taxon>
        <taxon>Viridiplantae</taxon>
        <taxon>Streptophyta</taxon>
        <taxon>Embryophyta</taxon>
        <taxon>Tracheophyta</taxon>
        <taxon>Spermatophyta</taxon>
        <taxon>Magnoliopsida</taxon>
        <taxon>eudicotyledons</taxon>
        <taxon>Gunneridae</taxon>
        <taxon>Pentapetalae</taxon>
        <taxon>asterids</taxon>
        <taxon>Ericales</taxon>
        <taxon>Ericaceae</taxon>
        <taxon>Ericoideae</taxon>
        <taxon>Rhodoreae</taxon>
        <taxon>Rhododendron</taxon>
    </lineage>
</organism>
<evidence type="ECO:0000313" key="14">
    <source>
        <dbReference type="Proteomes" id="UP000428333"/>
    </source>
</evidence>
<evidence type="ECO:0000259" key="12">
    <source>
        <dbReference type="Pfam" id="PF00717"/>
    </source>
</evidence>
<dbReference type="Pfam" id="PF00717">
    <property type="entry name" value="Peptidase_S24"/>
    <property type="match status" value="1"/>
</dbReference>
<keyword evidence="7" id="KW-0378">Hydrolase</keyword>
<dbReference type="AlphaFoldDB" id="A0A6A4LYY3"/>
<reference evidence="13 14" key="1">
    <citation type="journal article" date="2019" name="Genome Biol. Evol.">
        <title>The Rhododendron genome and chromosomal organization provide insight into shared whole-genome duplications across the heath family (Ericaceae).</title>
        <authorList>
            <person name="Soza V.L."/>
            <person name="Lindsley D."/>
            <person name="Waalkes A."/>
            <person name="Ramage E."/>
            <person name="Patwardhan R.P."/>
            <person name="Burton J.N."/>
            <person name="Adey A."/>
            <person name="Kumar A."/>
            <person name="Qiu R."/>
            <person name="Shendure J."/>
            <person name="Hall B."/>
        </authorList>
    </citation>
    <scope>NUCLEOTIDE SEQUENCE [LARGE SCALE GENOMIC DNA]</scope>
    <source>
        <strain evidence="13">RSF 1966-606</strain>
    </source>
</reference>
<dbReference type="GO" id="GO:0009003">
    <property type="term" value="F:signal peptidase activity"/>
    <property type="evidence" value="ECO:0007669"/>
    <property type="project" value="UniProtKB-EC"/>
</dbReference>
<dbReference type="GO" id="GO:0005787">
    <property type="term" value="C:signal peptidase complex"/>
    <property type="evidence" value="ECO:0007669"/>
    <property type="project" value="TreeGrafter"/>
</dbReference>
<dbReference type="PANTHER" id="PTHR10806:SF6">
    <property type="entry name" value="SIGNAL PEPTIDASE COMPLEX CATALYTIC SUBUNIT SEC11"/>
    <property type="match status" value="1"/>
</dbReference>
<dbReference type="PRINTS" id="PR00728">
    <property type="entry name" value="SIGNALPTASE"/>
</dbReference>
<keyword evidence="8" id="KW-0812">Transmembrane</keyword>
<evidence type="ECO:0000256" key="10">
    <source>
        <dbReference type="ARBA" id="ARBA00023136"/>
    </source>
</evidence>
<dbReference type="EC" id="3.4.21.89" evidence="4"/>
<keyword evidence="9" id="KW-1133">Transmembrane helix</keyword>
<feature type="non-terminal residue" evidence="13">
    <location>
        <position position="1"/>
    </location>
</feature>
<sequence>MGWIGEAVDSVKSLRIRQVLSQAVSLGSLHHFPFPLTPPHRFHTHRPRDSGALLVSFDRHLPTIPRACFQSLQPYSWNYICMIVTSALIIWKGLMCVTGSESPVVVVLSGSMEPGFKRGDILFLHMSKDPIRAGEIVVFNVDGREIPIVHRVIKVHERQDTEDVDVLTKGTAVVCPILDFFIICLTAPGDNNMGDDRPLYAHGQLWLQRHHIMGRAVGFLPYVGWVTIIMTEKPIIKYLLIGALGLLVITSKE</sequence>
<evidence type="ECO:0000256" key="3">
    <source>
        <dbReference type="ARBA" id="ARBA00011035"/>
    </source>
</evidence>
<evidence type="ECO:0000256" key="1">
    <source>
        <dbReference type="ARBA" id="ARBA00000677"/>
    </source>
</evidence>
<evidence type="ECO:0000256" key="2">
    <source>
        <dbReference type="ARBA" id="ARBA00004648"/>
    </source>
</evidence>
<dbReference type="GO" id="GO:0006465">
    <property type="term" value="P:signal peptide processing"/>
    <property type="evidence" value="ECO:0007669"/>
    <property type="project" value="InterPro"/>
</dbReference>
<evidence type="ECO:0000256" key="5">
    <source>
        <dbReference type="ARBA" id="ARBA00019685"/>
    </source>
</evidence>
<evidence type="ECO:0000256" key="9">
    <source>
        <dbReference type="ARBA" id="ARBA00022989"/>
    </source>
</evidence>
<comment type="subcellular location">
    <subcellularLocation>
        <location evidence="2">Endoplasmic reticulum membrane</location>
        <topology evidence="2">Single-pass type II membrane protein</topology>
    </subcellularLocation>
</comment>
<comment type="function">
    <text evidence="11">Catalytic component of the signal peptidase complex (SPC) which catalyzes the cleavage of N-terminal signal sequences from nascent proteins as they are translocated into the lumen of the endoplasmic reticulum. Specifically cleaves N-terminal signal peptides that contain a hydrophobic alpha-helix (h-region) shorter than 18-20 amino acids.</text>
</comment>
<keyword evidence="10" id="KW-0472">Membrane</keyword>
<dbReference type="SUPFAM" id="SSF51306">
    <property type="entry name" value="LexA/Signal peptidase"/>
    <property type="match status" value="1"/>
</dbReference>
<dbReference type="OrthoDB" id="10257561at2759"/>
<gene>
    <name evidence="13" type="ORF">C3L33_03692</name>
</gene>
<protein>
    <recommendedName>
        <fullName evidence="5">Signal peptidase complex catalytic subunit SEC11</fullName>
        <ecNumber evidence="4">3.4.21.89</ecNumber>
    </recommendedName>
    <alternativeName>
        <fullName evidence="6">Signal peptidase complex catalytic subunit sec11</fullName>
    </alternativeName>
</protein>
<feature type="domain" description="Peptidase S24/S26A/S26B/S26C" evidence="12">
    <location>
        <begin position="92"/>
        <end position="154"/>
    </location>
</feature>
<evidence type="ECO:0000256" key="8">
    <source>
        <dbReference type="ARBA" id="ARBA00022692"/>
    </source>
</evidence>
<comment type="similarity">
    <text evidence="3">Belongs to the peptidase S26B family.</text>
</comment>
<proteinExistence type="inferred from homology"/>
<evidence type="ECO:0000313" key="13">
    <source>
        <dbReference type="EMBL" id="KAE9464393.1"/>
    </source>
</evidence>
<dbReference type="InterPro" id="IPR036286">
    <property type="entry name" value="LexA/Signal_pep-like_sf"/>
</dbReference>
<dbReference type="EMBL" id="QEFC01000334">
    <property type="protein sequence ID" value="KAE9464393.1"/>
    <property type="molecule type" value="Genomic_DNA"/>
</dbReference>
<dbReference type="NCBIfam" id="TIGR02228">
    <property type="entry name" value="sigpep_I_arch"/>
    <property type="match status" value="1"/>
</dbReference>
<evidence type="ECO:0000256" key="7">
    <source>
        <dbReference type="ARBA" id="ARBA00022670"/>
    </source>
</evidence>
<accession>A0A6A4LYY3</accession>
<evidence type="ECO:0000256" key="4">
    <source>
        <dbReference type="ARBA" id="ARBA00013208"/>
    </source>
</evidence>
<evidence type="ECO:0000256" key="11">
    <source>
        <dbReference type="ARBA" id="ARBA00045533"/>
    </source>
</evidence>
<dbReference type="CDD" id="cd06462">
    <property type="entry name" value="Peptidase_S24_S26"/>
    <property type="match status" value="1"/>
</dbReference>
<dbReference type="PANTHER" id="PTHR10806">
    <property type="entry name" value="SIGNAL PEPTIDASE COMPLEX CATALYTIC SUBUNIT SEC11"/>
    <property type="match status" value="1"/>
</dbReference>
<dbReference type="InterPro" id="IPR015927">
    <property type="entry name" value="Peptidase_S24_S26A/B/C"/>
</dbReference>
<comment type="catalytic activity">
    <reaction evidence="1">
        <text>Cleavage of hydrophobic, N-terminal signal or leader sequences from secreted and periplasmic proteins.</text>
        <dbReference type="EC" id="3.4.21.89"/>
    </reaction>
</comment>
<dbReference type="Proteomes" id="UP000428333">
    <property type="component" value="Linkage Group LG02"/>
</dbReference>
<dbReference type="InterPro" id="IPR001733">
    <property type="entry name" value="Peptidase_S26B"/>
</dbReference>
<keyword evidence="7" id="KW-0645">Protease</keyword>
<keyword evidence="14" id="KW-1185">Reference proteome</keyword>
<name>A0A6A4LYY3_9ERIC</name>
<comment type="caution">
    <text evidence="13">The sequence shown here is derived from an EMBL/GenBank/DDBJ whole genome shotgun (WGS) entry which is preliminary data.</text>
</comment>
<evidence type="ECO:0000256" key="6">
    <source>
        <dbReference type="ARBA" id="ARBA00021755"/>
    </source>
</evidence>